<evidence type="ECO:0000313" key="2">
    <source>
        <dbReference type="Proteomes" id="UP001207468"/>
    </source>
</evidence>
<name>A0ACC0UNC5_9AGAM</name>
<organism evidence="1 2">
    <name type="scientific">Russula earlei</name>
    <dbReference type="NCBI Taxonomy" id="71964"/>
    <lineage>
        <taxon>Eukaryota</taxon>
        <taxon>Fungi</taxon>
        <taxon>Dikarya</taxon>
        <taxon>Basidiomycota</taxon>
        <taxon>Agaricomycotina</taxon>
        <taxon>Agaricomycetes</taxon>
        <taxon>Russulales</taxon>
        <taxon>Russulaceae</taxon>
        <taxon>Russula</taxon>
    </lineage>
</organism>
<sequence length="461" mass="48287">MSPPSSSLMRLPKRQDTTLLVSPTHPIANITSRTTLVSVQPTSSAGSASGTPGPISVSIPGVLPPPPPASSSTSSTNSRTSLQPPASSFIPSSAASNATTSFSPTSSPVASSSALSTTPPPPLPVVTTTSDSGGTTFITSTLTAQSSQSPTQTPIPASRASTSFLKNKPAMITVFSLAGLIVLALLFVLLTMVVRRSKRNRLENQAIDFSPTGAHLVDVDVDVYNDGGGGSDNDDDKRSGSSLPHGSGSGSSSRELLSDRAGGAGAAPRTLMPAPAPPILDPAPMPLRPPREMQQQATGTGFIGIGTAYGDPSYPYYDPGRQRRQHSDQQQKLPPPPIQRRRQQEEEWLPQPDLQSEVVHHPASLVPAIRRDPSAMQTSNVPFATPLGNTTLPGAVGGGASERRGSRWRDQEYTAAPLTRPLRIPSKLGRGGESSEDVSSTNSEDSRRYPRVLKVAFALSS</sequence>
<dbReference type="Proteomes" id="UP001207468">
    <property type="component" value="Unassembled WGS sequence"/>
</dbReference>
<dbReference type="EMBL" id="JAGFNK010000002">
    <property type="protein sequence ID" value="KAI9513168.1"/>
    <property type="molecule type" value="Genomic_DNA"/>
</dbReference>
<gene>
    <name evidence="1" type="ORF">F5148DRAFT_1278914</name>
</gene>
<reference evidence="1" key="1">
    <citation type="submission" date="2021-03" db="EMBL/GenBank/DDBJ databases">
        <title>Evolutionary priming and transition to the ectomycorrhizal habit in an iconic lineage of mushroom-forming fungi: is preadaptation a requirement?</title>
        <authorList>
            <consortium name="DOE Joint Genome Institute"/>
            <person name="Looney B.P."/>
            <person name="Miyauchi S."/>
            <person name="Morin E."/>
            <person name="Drula E."/>
            <person name="Courty P.E."/>
            <person name="Chicoki N."/>
            <person name="Fauchery L."/>
            <person name="Kohler A."/>
            <person name="Kuo A."/>
            <person name="LaButti K."/>
            <person name="Pangilinan J."/>
            <person name="Lipzen A."/>
            <person name="Riley R."/>
            <person name="Andreopoulos W."/>
            <person name="He G."/>
            <person name="Johnson J."/>
            <person name="Barry K.W."/>
            <person name="Grigoriev I.V."/>
            <person name="Nagy L."/>
            <person name="Hibbett D."/>
            <person name="Henrissat B."/>
            <person name="Matheny P.B."/>
            <person name="Labbe J."/>
            <person name="Martin A.F."/>
        </authorList>
    </citation>
    <scope>NUCLEOTIDE SEQUENCE</scope>
    <source>
        <strain evidence="1">BPL698</strain>
    </source>
</reference>
<keyword evidence="2" id="KW-1185">Reference proteome</keyword>
<comment type="caution">
    <text evidence="1">The sequence shown here is derived from an EMBL/GenBank/DDBJ whole genome shotgun (WGS) entry which is preliminary data.</text>
</comment>
<proteinExistence type="predicted"/>
<accession>A0ACC0UNC5</accession>
<evidence type="ECO:0000313" key="1">
    <source>
        <dbReference type="EMBL" id="KAI9513168.1"/>
    </source>
</evidence>
<protein>
    <submittedName>
        <fullName evidence="1">Uncharacterized protein</fullName>
    </submittedName>
</protein>